<accession>A0AAV5V428</accession>
<dbReference type="InterPro" id="IPR044069">
    <property type="entry name" value="ZF_C4H2"/>
</dbReference>
<sequence length="214" mass="24468">RPSLVGQLDCISTASEKLNEFERCQNEVRLHIKEWREVKDFIEDCENTSGELEVERKEHADELRQINQDINQLEDDLKSLKALRETTREEIMKKVDDFKKRMEAVNEIIESAGLPGITFSLDEMIPKEYMECLSTASVNKSTVPSMPVLPGFPMGFPFALLQSLHQTPPNRALDQAKMKTCDNCSSQIHRNAPTCPMCKAVCRSKNPKRRRTAN</sequence>
<dbReference type="Pfam" id="PF10146">
    <property type="entry name" value="zf-C4H2"/>
    <property type="match status" value="2"/>
</dbReference>
<feature type="non-terminal residue" evidence="3">
    <location>
        <position position="1"/>
    </location>
</feature>
<dbReference type="PROSITE" id="PS51896">
    <property type="entry name" value="ZF_C4H2"/>
    <property type="match status" value="1"/>
</dbReference>
<name>A0AAV5V428_9BILA</name>
<dbReference type="EMBL" id="BTSY01000002">
    <property type="protein sequence ID" value="GMT14345.1"/>
    <property type="molecule type" value="Genomic_DNA"/>
</dbReference>
<keyword evidence="4" id="KW-1185">Reference proteome</keyword>
<evidence type="ECO:0000259" key="2">
    <source>
        <dbReference type="PROSITE" id="PS51896"/>
    </source>
</evidence>
<feature type="domain" description="C4H2-type" evidence="2">
    <location>
        <begin position="173"/>
        <end position="214"/>
    </location>
</feature>
<dbReference type="PANTHER" id="PTHR31058:SF2">
    <property type="entry name" value="ZINC FINGER C4H2 DOMAIN-CONTAINING PROTEIN"/>
    <property type="match status" value="1"/>
</dbReference>
<feature type="coiled-coil region" evidence="1">
    <location>
        <begin position="42"/>
        <end position="108"/>
    </location>
</feature>
<gene>
    <name evidence="3" type="ORF">PFISCL1PPCAC_5642</name>
</gene>
<dbReference type="GO" id="GO:0045666">
    <property type="term" value="P:positive regulation of neuron differentiation"/>
    <property type="evidence" value="ECO:0007669"/>
    <property type="project" value="TreeGrafter"/>
</dbReference>
<dbReference type="Gene3D" id="1.10.287.1490">
    <property type="match status" value="1"/>
</dbReference>
<evidence type="ECO:0000256" key="1">
    <source>
        <dbReference type="SAM" id="Coils"/>
    </source>
</evidence>
<keyword evidence="1" id="KW-0175">Coiled coil</keyword>
<dbReference type="InterPro" id="IPR018482">
    <property type="entry name" value="Znf-C4H2"/>
</dbReference>
<dbReference type="GO" id="GO:0005634">
    <property type="term" value="C:nucleus"/>
    <property type="evidence" value="ECO:0007669"/>
    <property type="project" value="TreeGrafter"/>
</dbReference>
<proteinExistence type="predicted"/>
<comment type="caution">
    <text evidence="3">The sequence shown here is derived from an EMBL/GenBank/DDBJ whole genome shotgun (WGS) entry which is preliminary data.</text>
</comment>
<organism evidence="3 4">
    <name type="scientific">Pristionchus fissidentatus</name>
    <dbReference type="NCBI Taxonomy" id="1538716"/>
    <lineage>
        <taxon>Eukaryota</taxon>
        <taxon>Metazoa</taxon>
        <taxon>Ecdysozoa</taxon>
        <taxon>Nematoda</taxon>
        <taxon>Chromadorea</taxon>
        <taxon>Rhabditida</taxon>
        <taxon>Rhabditina</taxon>
        <taxon>Diplogasteromorpha</taxon>
        <taxon>Diplogasteroidea</taxon>
        <taxon>Neodiplogasteridae</taxon>
        <taxon>Pristionchus</taxon>
    </lineage>
</organism>
<dbReference type="AlphaFoldDB" id="A0AAV5V428"/>
<dbReference type="Proteomes" id="UP001432322">
    <property type="component" value="Unassembled WGS sequence"/>
</dbReference>
<evidence type="ECO:0000313" key="4">
    <source>
        <dbReference type="Proteomes" id="UP001432322"/>
    </source>
</evidence>
<reference evidence="3" key="1">
    <citation type="submission" date="2023-10" db="EMBL/GenBank/DDBJ databases">
        <title>Genome assembly of Pristionchus species.</title>
        <authorList>
            <person name="Yoshida K."/>
            <person name="Sommer R.J."/>
        </authorList>
    </citation>
    <scope>NUCLEOTIDE SEQUENCE</scope>
    <source>
        <strain evidence="3">RS5133</strain>
    </source>
</reference>
<protein>
    <recommendedName>
        <fullName evidence="2">C4H2-type domain-containing protein</fullName>
    </recommendedName>
</protein>
<dbReference type="PANTHER" id="PTHR31058">
    <property type="entry name" value="ZINC FINGER C4H2 DOMAIN-CONTAINING PROTEIN"/>
    <property type="match status" value="1"/>
</dbReference>
<evidence type="ECO:0000313" key="3">
    <source>
        <dbReference type="EMBL" id="GMT14345.1"/>
    </source>
</evidence>